<dbReference type="AlphaFoldDB" id="A0A9W6TEE5"/>
<proteinExistence type="predicted"/>
<gene>
    <name evidence="2" type="ORF">Plil01_000314300</name>
</gene>
<accession>A0A9W6TEE5</accession>
<keyword evidence="3" id="KW-1185">Reference proteome</keyword>
<feature type="compositionally biased region" description="Basic and acidic residues" evidence="1">
    <location>
        <begin position="50"/>
        <end position="67"/>
    </location>
</feature>
<evidence type="ECO:0000313" key="2">
    <source>
        <dbReference type="EMBL" id="GMF12546.1"/>
    </source>
</evidence>
<dbReference type="Proteomes" id="UP001165083">
    <property type="component" value="Unassembled WGS sequence"/>
</dbReference>
<comment type="caution">
    <text evidence="2">The sequence shown here is derived from an EMBL/GenBank/DDBJ whole genome shotgun (WGS) entry which is preliminary data.</text>
</comment>
<reference evidence="2" key="1">
    <citation type="submission" date="2023-04" db="EMBL/GenBank/DDBJ databases">
        <title>Phytophthora lilii NBRC 32176.</title>
        <authorList>
            <person name="Ichikawa N."/>
            <person name="Sato H."/>
            <person name="Tonouchi N."/>
        </authorList>
    </citation>
    <scope>NUCLEOTIDE SEQUENCE</scope>
    <source>
        <strain evidence="2">NBRC 32176</strain>
    </source>
</reference>
<feature type="region of interest" description="Disordered" evidence="1">
    <location>
        <begin position="48"/>
        <end position="67"/>
    </location>
</feature>
<evidence type="ECO:0000256" key="1">
    <source>
        <dbReference type="SAM" id="MobiDB-lite"/>
    </source>
</evidence>
<evidence type="ECO:0000313" key="3">
    <source>
        <dbReference type="Proteomes" id="UP001165083"/>
    </source>
</evidence>
<name>A0A9W6TEE5_9STRA</name>
<protein>
    <submittedName>
        <fullName evidence="2">Unnamed protein product</fullName>
    </submittedName>
</protein>
<sequence length="93" mass="10415">MLAKAAATDTLASCGAHHATAHKGIGERTAMADDDAGGFAAFMATVDGAKPQESKPTDEYHYEEQQEKEAMMKSYHHPMKQWFRQRPHLEVRR</sequence>
<organism evidence="2 3">
    <name type="scientific">Phytophthora lilii</name>
    <dbReference type="NCBI Taxonomy" id="2077276"/>
    <lineage>
        <taxon>Eukaryota</taxon>
        <taxon>Sar</taxon>
        <taxon>Stramenopiles</taxon>
        <taxon>Oomycota</taxon>
        <taxon>Peronosporomycetes</taxon>
        <taxon>Peronosporales</taxon>
        <taxon>Peronosporaceae</taxon>
        <taxon>Phytophthora</taxon>
    </lineage>
</organism>
<dbReference type="EMBL" id="BSXW01000124">
    <property type="protein sequence ID" value="GMF12546.1"/>
    <property type="molecule type" value="Genomic_DNA"/>
</dbReference>